<dbReference type="PIRSF" id="PIRSF006268">
    <property type="entry name" value="ApbE"/>
    <property type="match status" value="1"/>
</dbReference>
<evidence type="ECO:0000256" key="6">
    <source>
        <dbReference type="ARBA" id="ARBA00022827"/>
    </source>
</evidence>
<evidence type="ECO:0000313" key="14">
    <source>
        <dbReference type="Proteomes" id="UP000073816"/>
    </source>
</evidence>
<dbReference type="Pfam" id="PF02424">
    <property type="entry name" value="ApbE"/>
    <property type="match status" value="1"/>
</dbReference>
<comment type="catalytic activity">
    <reaction evidence="9 10 12">
        <text>L-threonyl-[protein] + FAD = FMN-L-threonyl-[protein] + AMP + H(+)</text>
        <dbReference type="Rhea" id="RHEA:36847"/>
        <dbReference type="Rhea" id="RHEA-COMP:11060"/>
        <dbReference type="Rhea" id="RHEA-COMP:11061"/>
        <dbReference type="ChEBI" id="CHEBI:15378"/>
        <dbReference type="ChEBI" id="CHEBI:30013"/>
        <dbReference type="ChEBI" id="CHEBI:57692"/>
        <dbReference type="ChEBI" id="CHEBI:74257"/>
        <dbReference type="ChEBI" id="CHEBI:456215"/>
        <dbReference type="EC" id="2.7.1.180"/>
    </reaction>
</comment>
<evidence type="ECO:0000256" key="3">
    <source>
        <dbReference type="ARBA" id="ARBA00022630"/>
    </source>
</evidence>
<evidence type="ECO:0000256" key="4">
    <source>
        <dbReference type="ARBA" id="ARBA00022679"/>
    </source>
</evidence>
<accession>A0A142ENT3</accession>
<dbReference type="AlphaFoldDB" id="A0A142ENT3"/>
<protein>
    <recommendedName>
        <fullName evidence="2 10">FAD:protein FMN transferase</fullName>
        <ecNumber evidence="1 10">2.7.1.180</ecNumber>
    </recommendedName>
    <alternativeName>
        <fullName evidence="8 10">Flavin transferase</fullName>
    </alternativeName>
</protein>
<sequence length="335" mass="37291">MHTRRFVPESLIIILLVFLFSCQENPKEYRVYEGDIFGTYYRIQVEDIEKDLQPSFDSIFALINRASNSYIQDSEISEFNAAGVIKMPSATFLEMMDSTAKYYQLSEGHFEPTLYPLIKAWGFSFEEKEKMDSAKVESLKSLIGFSTNILKTDSGFVVAKEGVKLDITGLGEGYAIDKLAEVLDQYGIQNYMVEIGGEMKAKGINSRGATWTIGVEDPVQVELGNGNILLTKVELNQRAISSSGNYRKFYIDEDGNRRPHILDPLTGYPVSHTMVSVSVLANSATEADALATAFMAMGPEKAKELAERLPGVEAMFVLGGKEKLELQFTSGFPRD</sequence>
<dbReference type="EC" id="2.7.1.180" evidence="1 10"/>
<dbReference type="RefSeq" id="WP_067546901.1">
    <property type="nucleotide sequence ID" value="NZ_CP012836.1"/>
</dbReference>
<keyword evidence="6 10" id="KW-0274">FAD</keyword>
<dbReference type="GO" id="GO:0046872">
    <property type="term" value="F:metal ion binding"/>
    <property type="evidence" value="ECO:0007669"/>
    <property type="project" value="UniProtKB-UniRule"/>
</dbReference>
<evidence type="ECO:0000256" key="10">
    <source>
        <dbReference type="PIRNR" id="PIRNR006268"/>
    </source>
</evidence>
<keyword evidence="14" id="KW-1185">Reference proteome</keyword>
<feature type="binding site" evidence="11">
    <location>
        <position position="292"/>
    </location>
    <ligand>
        <name>Mg(2+)</name>
        <dbReference type="ChEBI" id="CHEBI:18420"/>
    </ligand>
</feature>
<proteinExistence type="inferred from homology"/>
<keyword evidence="12" id="KW-1003">Cell membrane</keyword>
<dbReference type="InterPro" id="IPR003374">
    <property type="entry name" value="ApbE-like_sf"/>
</dbReference>
<organism evidence="13 14">
    <name type="scientific">Algoriphagus sanaruensis</name>
    <dbReference type="NCBI Taxonomy" id="1727163"/>
    <lineage>
        <taxon>Bacteria</taxon>
        <taxon>Pseudomonadati</taxon>
        <taxon>Bacteroidota</taxon>
        <taxon>Cytophagia</taxon>
        <taxon>Cytophagales</taxon>
        <taxon>Cyclobacteriaceae</taxon>
        <taxon>Algoriphagus</taxon>
    </lineage>
</organism>
<dbReference type="PANTHER" id="PTHR30040">
    <property type="entry name" value="THIAMINE BIOSYNTHESIS LIPOPROTEIN APBE"/>
    <property type="match status" value="1"/>
</dbReference>
<keyword evidence="5 10" id="KW-0479">Metal-binding</keyword>
<evidence type="ECO:0000313" key="13">
    <source>
        <dbReference type="EMBL" id="AMQ56788.1"/>
    </source>
</evidence>
<feature type="binding site" evidence="11">
    <location>
        <position position="169"/>
    </location>
    <ligand>
        <name>Mg(2+)</name>
        <dbReference type="ChEBI" id="CHEBI:18420"/>
    </ligand>
</feature>
<name>A0A142ENT3_9BACT</name>
<dbReference type="PATRIC" id="fig|1727163.4.peg.2121"/>
<comment type="similarity">
    <text evidence="10 12">Belongs to the ApbE family.</text>
</comment>
<reference evidence="14" key="1">
    <citation type="submission" date="2015-09" db="EMBL/GenBank/DDBJ databases">
        <title>Complete sequence of Algoriphagus sp. M8-2.</title>
        <authorList>
            <person name="Shintani M."/>
        </authorList>
    </citation>
    <scope>NUCLEOTIDE SEQUENCE [LARGE SCALE GENOMIC DNA]</scope>
    <source>
        <strain evidence="14">M8-2</strain>
    </source>
</reference>
<dbReference type="STRING" id="1727163.AO498_10150"/>
<dbReference type="Gene3D" id="3.10.520.10">
    <property type="entry name" value="ApbE-like domains"/>
    <property type="match status" value="1"/>
</dbReference>
<dbReference type="Proteomes" id="UP000073816">
    <property type="component" value="Chromosome"/>
</dbReference>
<evidence type="ECO:0000256" key="2">
    <source>
        <dbReference type="ARBA" id="ARBA00016337"/>
    </source>
</evidence>
<comment type="cofactor">
    <cofactor evidence="11">
        <name>Mg(2+)</name>
        <dbReference type="ChEBI" id="CHEBI:18420"/>
    </cofactor>
    <cofactor evidence="11">
        <name>Mn(2+)</name>
        <dbReference type="ChEBI" id="CHEBI:29035"/>
    </cofactor>
    <text evidence="11">Magnesium. Can also use manganese.</text>
</comment>
<dbReference type="SUPFAM" id="SSF143631">
    <property type="entry name" value="ApbE-like"/>
    <property type="match status" value="1"/>
</dbReference>
<evidence type="ECO:0000256" key="1">
    <source>
        <dbReference type="ARBA" id="ARBA00011955"/>
    </source>
</evidence>
<keyword evidence="3 10" id="KW-0285">Flavoprotein</keyword>
<evidence type="ECO:0000256" key="5">
    <source>
        <dbReference type="ARBA" id="ARBA00022723"/>
    </source>
</evidence>
<evidence type="ECO:0000256" key="8">
    <source>
        <dbReference type="ARBA" id="ARBA00031306"/>
    </source>
</evidence>
<dbReference type="OrthoDB" id="9778595at2"/>
<evidence type="ECO:0000256" key="9">
    <source>
        <dbReference type="ARBA" id="ARBA00048540"/>
    </source>
</evidence>
<reference evidence="13 14" key="2">
    <citation type="journal article" date="2016" name="Genome Announc.">
        <title>Complete Genome Sequence of Algoriphagus sp. Strain M8-2, Isolated from a Brackish Lake.</title>
        <authorList>
            <person name="Muraguchi Y."/>
            <person name="Kushimoto K."/>
            <person name="Ohtsubo Y."/>
            <person name="Suzuki T."/>
            <person name="Dohra H."/>
            <person name="Kimbara K."/>
            <person name="Shintani M."/>
        </authorList>
    </citation>
    <scope>NUCLEOTIDE SEQUENCE [LARGE SCALE GENOMIC DNA]</scope>
    <source>
        <strain evidence="13 14">M8-2</strain>
    </source>
</reference>
<evidence type="ECO:0000256" key="11">
    <source>
        <dbReference type="PIRSR" id="PIRSR006268-2"/>
    </source>
</evidence>
<feature type="binding site" evidence="11">
    <location>
        <position position="288"/>
    </location>
    <ligand>
        <name>Mg(2+)</name>
        <dbReference type="ChEBI" id="CHEBI:18420"/>
    </ligand>
</feature>
<keyword evidence="12" id="KW-0472">Membrane</keyword>
<dbReference type="GO" id="GO:0016740">
    <property type="term" value="F:transferase activity"/>
    <property type="evidence" value="ECO:0007669"/>
    <property type="project" value="UniProtKB-UniRule"/>
</dbReference>
<comment type="subcellular location">
    <subcellularLocation>
        <location evidence="12">Cell inner membrane</location>
        <topology evidence="12">Lipid-anchor</topology>
        <orientation evidence="12">Periplasmic side</orientation>
    </subcellularLocation>
</comment>
<evidence type="ECO:0000256" key="7">
    <source>
        <dbReference type="ARBA" id="ARBA00022842"/>
    </source>
</evidence>
<dbReference type="EMBL" id="CP012836">
    <property type="protein sequence ID" value="AMQ56788.1"/>
    <property type="molecule type" value="Genomic_DNA"/>
</dbReference>
<keyword evidence="12" id="KW-0997">Cell inner membrane</keyword>
<dbReference type="InterPro" id="IPR024932">
    <property type="entry name" value="ApbE"/>
</dbReference>
<dbReference type="PROSITE" id="PS51257">
    <property type="entry name" value="PROKAR_LIPOPROTEIN"/>
    <property type="match status" value="1"/>
</dbReference>
<dbReference type="KEGG" id="alm:AO498_10150"/>
<evidence type="ECO:0000256" key="12">
    <source>
        <dbReference type="RuleBase" id="RU363002"/>
    </source>
</evidence>
<comment type="function">
    <text evidence="12">Flavin transferase that catalyzes the transfer of the FMN moiety of FAD and its covalent binding to the hydroxyl group of a threonine residue in a target flavoprotein.</text>
</comment>
<gene>
    <name evidence="13" type="ORF">AO498_10150</name>
</gene>
<keyword evidence="12" id="KW-0449">Lipoprotein</keyword>
<dbReference type="PANTHER" id="PTHR30040:SF2">
    <property type="entry name" value="FAD:PROTEIN FMN TRANSFERASE"/>
    <property type="match status" value="1"/>
</dbReference>
<dbReference type="GO" id="GO:0005886">
    <property type="term" value="C:plasma membrane"/>
    <property type="evidence" value="ECO:0007669"/>
    <property type="project" value="UniProtKB-SubCell"/>
</dbReference>
<keyword evidence="4 10" id="KW-0808">Transferase</keyword>
<keyword evidence="7 10" id="KW-0460">Magnesium</keyword>